<organism evidence="3 4">
    <name type="scientific">Streptococcus panodentis</name>
    <dbReference type="NCBI Taxonomy" id="1581472"/>
    <lineage>
        <taxon>Bacteria</taxon>
        <taxon>Bacillati</taxon>
        <taxon>Bacillota</taxon>
        <taxon>Bacilli</taxon>
        <taxon>Lactobacillales</taxon>
        <taxon>Streptococcaceae</taxon>
        <taxon>Streptococcus</taxon>
    </lineage>
</organism>
<feature type="transmembrane region" description="Helical" evidence="2">
    <location>
        <begin position="6"/>
        <end position="23"/>
    </location>
</feature>
<feature type="region of interest" description="Disordered" evidence="1">
    <location>
        <begin position="403"/>
        <end position="423"/>
    </location>
</feature>
<keyword evidence="2" id="KW-0812">Transmembrane</keyword>
<feature type="region of interest" description="Disordered" evidence="1">
    <location>
        <begin position="83"/>
        <end position="206"/>
    </location>
</feature>
<dbReference type="Proteomes" id="UP001519349">
    <property type="component" value="Unassembled WGS sequence"/>
</dbReference>
<dbReference type="RefSeq" id="WP_209550829.1">
    <property type="nucleotide sequence ID" value="NZ_QFAY01000004.1"/>
</dbReference>
<feature type="compositionally biased region" description="Low complexity" evidence="1">
    <location>
        <begin position="351"/>
        <end position="368"/>
    </location>
</feature>
<proteinExistence type="predicted"/>
<feature type="compositionally biased region" description="Low complexity" evidence="1">
    <location>
        <begin position="503"/>
        <end position="517"/>
    </location>
</feature>
<name>A0ABS5AUQ3_9STRE</name>
<keyword evidence="2" id="KW-1133">Transmembrane helix</keyword>
<feature type="transmembrane region" description="Helical" evidence="2">
    <location>
        <begin position="30"/>
        <end position="48"/>
    </location>
</feature>
<accession>A0ABS5AUQ3</accession>
<sequence>MTYFLPFGAGLIALHTISILLVTKISLLKRLFLVVWVVLFVIGAPFLFQYLPSLAFVGVCALAVIFYFVLLFAQELSPARKKSTLSARSRRHAKGRRRKAEMEDSEPASSRELNFAAAPTGRKRKERSEGMQFEDKPAKRTKAAEKASSNEPIPIRSDMKRHDKPNYPYSADNLAEAPVFEEYDSSGRKEPAASEGGPQSASDEFLESLLHLRKGSTKVKVANSLLSSADVDGSLNDQGFTDINDPIFETAVLSKIRPTSYAESDYGGIRPQLAGVSEMTGVISREPAASELASQESLEAPAREEAASSLEDFFAASEVSAEASERSQADTAAAEPVSSLESLFFADSAAAESAASQPSPAADLSAQADWSRDSAEIQEYQDILSQIQLDLLGPAEEAAVFEDPASAAEMVPEPGLKEAAAESEPAGLQSAVLTEAVSETELSQSAAAAFAAADIQPADEAEIAAAAVSEPLEPAATAVSEESEEDLLKEIAELLQAEEAAVQRPVAPSAAAPAAPAEESEEDLLKEIAGILGGSEESSQPAASPKAEHEEVYYQFLLLESQELVASDASQEAAAYLQEILSGSTDQKVRQEAFKLLDKIGKI</sequence>
<feature type="region of interest" description="Disordered" evidence="1">
    <location>
        <begin position="503"/>
        <end position="547"/>
    </location>
</feature>
<feature type="region of interest" description="Disordered" evidence="1">
    <location>
        <begin position="351"/>
        <end position="373"/>
    </location>
</feature>
<feature type="transmembrane region" description="Helical" evidence="2">
    <location>
        <begin position="54"/>
        <end position="73"/>
    </location>
</feature>
<reference evidence="3 4" key="1">
    <citation type="submission" date="2018-05" db="EMBL/GenBank/DDBJ databases">
        <title>Draft genome sequence of Streptococcus panodentis CCUG 70867T.</title>
        <authorList>
            <person name="Salva-Serra F."/>
            <person name="Mendez V."/>
            <person name="Jaen-Luchoro D."/>
            <person name="Gonzales-Siles L."/>
            <person name="Karlsson R."/>
            <person name="Engstrom-Jakobsson H."/>
            <person name="Busquets A."/>
            <person name="Gomila M."/>
            <person name="Pineiro-Iglesias B."/>
            <person name="Bennasar-Figueras A."/>
            <person name="Seeger M."/>
            <person name="Moore E."/>
        </authorList>
    </citation>
    <scope>NUCLEOTIDE SEQUENCE [LARGE SCALE GENOMIC DNA]</scope>
    <source>
        <strain evidence="3 4">CCUG 70867</strain>
    </source>
</reference>
<evidence type="ECO:0000313" key="4">
    <source>
        <dbReference type="Proteomes" id="UP001519349"/>
    </source>
</evidence>
<dbReference type="EMBL" id="QFAY01000004">
    <property type="protein sequence ID" value="MBP2620312.1"/>
    <property type="molecule type" value="Genomic_DNA"/>
</dbReference>
<feature type="compositionally biased region" description="Basic residues" evidence="1">
    <location>
        <begin position="83"/>
        <end position="99"/>
    </location>
</feature>
<feature type="compositionally biased region" description="Basic and acidic residues" evidence="1">
    <location>
        <begin position="126"/>
        <end position="145"/>
    </location>
</feature>
<protein>
    <submittedName>
        <fullName evidence="3">MFS transporter</fullName>
    </submittedName>
</protein>
<evidence type="ECO:0000313" key="3">
    <source>
        <dbReference type="EMBL" id="MBP2620312.1"/>
    </source>
</evidence>
<gene>
    <name evidence="3" type="ORF">DHL47_02985</name>
</gene>
<comment type="caution">
    <text evidence="3">The sequence shown here is derived from an EMBL/GenBank/DDBJ whole genome shotgun (WGS) entry which is preliminary data.</text>
</comment>
<keyword evidence="2" id="KW-0472">Membrane</keyword>
<evidence type="ECO:0000256" key="1">
    <source>
        <dbReference type="SAM" id="MobiDB-lite"/>
    </source>
</evidence>
<evidence type="ECO:0000256" key="2">
    <source>
        <dbReference type="SAM" id="Phobius"/>
    </source>
</evidence>
<keyword evidence="4" id="KW-1185">Reference proteome</keyword>